<gene>
    <name evidence="2" type="ORF">DERYTH_LOCUS25819</name>
</gene>
<evidence type="ECO:0000313" key="2">
    <source>
        <dbReference type="EMBL" id="CAG8813575.1"/>
    </source>
</evidence>
<dbReference type="Proteomes" id="UP000789405">
    <property type="component" value="Unassembled WGS sequence"/>
</dbReference>
<feature type="non-terminal residue" evidence="2">
    <location>
        <position position="110"/>
    </location>
</feature>
<dbReference type="EMBL" id="CAJVPY010050284">
    <property type="protein sequence ID" value="CAG8813575.1"/>
    <property type="molecule type" value="Genomic_DNA"/>
</dbReference>
<name>A0A9N9K807_9GLOM</name>
<evidence type="ECO:0000313" key="3">
    <source>
        <dbReference type="Proteomes" id="UP000789405"/>
    </source>
</evidence>
<dbReference type="OrthoDB" id="5599902at2759"/>
<organism evidence="2 3">
    <name type="scientific">Dentiscutata erythropus</name>
    <dbReference type="NCBI Taxonomy" id="1348616"/>
    <lineage>
        <taxon>Eukaryota</taxon>
        <taxon>Fungi</taxon>
        <taxon>Fungi incertae sedis</taxon>
        <taxon>Mucoromycota</taxon>
        <taxon>Glomeromycotina</taxon>
        <taxon>Glomeromycetes</taxon>
        <taxon>Diversisporales</taxon>
        <taxon>Gigasporaceae</taxon>
        <taxon>Dentiscutata</taxon>
    </lineage>
</organism>
<comment type="caution">
    <text evidence="2">The sequence shown here is derived from an EMBL/GenBank/DDBJ whole genome shotgun (WGS) entry which is preliminary data.</text>
</comment>
<proteinExistence type="predicted"/>
<dbReference type="AlphaFoldDB" id="A0A9N9K807"/>
<keyword evidence="3" id="KW-1185">Reference proteome</keyword>
<feature type="non-terminal residue" evidence="2">
    <location>
        <position position="1"/>
    </location>
</feature>
<reference evidence="2" key="1">
    <citation type="submission" date="2021-06" db="EMBL/GenBank/DDBJ databases">
        <authorList>
            <person name="Kallberg Y."/>
            <person name="Tangrot J."/>
            <person name="Rosling A."/>
        </authorList>
    </citation>
    <scope>NUCLEOTIDE SEQUENCE</scope>
    <source>
        <strain evidence="2">MA453B</strain>
    </source>
</reference>
<accession>A0A9N9K807</accession>
<protein>
    <submittedName>
        <fullName evidence="2">9524_t:CDS:1</fullName>
    </submittedName>
</protein>
<feature type="compositionally biased region" description="Low complexity" evidence="1">
    <location>
        <begin position="17"/>
        <end position="33"/>
    </location>
</feature>
<feature type="region of interest" description="Disordered" evidence="1">
    <location>
        <begin position="1"/>
        <end position="55"/>
    </location>
</feature>
<sequence length="110" mass="12467">RTVESRFMQDILKPKKTTTTGKHTTQRLSSLNSHKNKDKNSNKILGIETGSSNTYGKFGQTTQSIITHISQLSSISLDDELTMLNARMTQWCFLNAKADHAFECQKRFAE</sequence>
<evidence type="ECO:0000256" key="1">
    <source>
        <dbReference type="SAM" id="MobiDB-lite"/>
    </source>
</evidence>